<dbReference type="InterPro" id="IPR035669">
    <property type="entry name" value="SGNH_plant_lipase-like"/>
</dbReference>
<dbReference type="PANTHER" id="PTHR45642">
    <property type="entry name" value="GDSL ESTERASE/LIPASE EXL3"/>
    <property type="match status" value="1"/>
</dbReference>
<dbReference type="SUPFAM" id="SSF52266">
    <property type="entry name" value="SGNH hydrolase"/>
    <property type="match status" value="1"/>
</dbReference>
<keyword evidence="2" id="KW-0732">Signal</keyword>
<dbReference type="Pfam" id="PF00657">
    <property type="entry name" value="Lipase_GDSL"/>
    <property type="match status" value="1"/>
</dbReference>
<dbReference type="Proteomes" id="UP001190926">
    <property type="component" value="Unassembled WGS sequence"/>
</dbReference>
<dbReference type="AlphaFoldDB" id="A0AAD4J8G6"/>
<gene>
    <name evidence="3" type="ORF">C2S53_013275</name>
</gene>
<dbReference type="Gene3D" id="3.40.50.1110">
    <property type="entry name" value="SGNH hydrolase"/>
    <property type="match status" value="1"/>
</dbReference>
<organism evidence="3 4">
    <name type="scientific">Perilla frutescens var. hirtella</name>
    <name type="common">Perilla citriodora</name>
    <name type="synonym">Perilla setoyensis</name>
    <dbReference type="NCBI Taxonomy" id="608512"/>
    <lineage>
        <taxon>Eukaryota</taxon>
        <taxon>Viridiplantae</taxon>
        <taxon>Streptophyta</taxon>
        <taxon>Embryophyta</taxon>
        <taxon>Tracheophyta</taxon>
        <taxon>Spermatophyta</taxon>
        <taxon>Magnoliopsida</taxon>
        <taxon>eudicotyledons</taxon>
        <taxon>Gunneridae</taxon>
        <taxon>Pentapetalae</taxon>
        <taxon>asterids</taxon>
        <taxon>lamiids</taxon>
        <taxon>Lamiales</taxon>
        <taxon>Lamiaceae</taxon>
        <taxon>Nepetoideae</taxon>
        <taxon>Elsholtzieae</taxon>
        <taxon>Perilla</taxon>
    </lineage>
</organism>
<protein>
    <submittedName>
        <fullName evidence="3">GDSL-like Lipase/Acylhydrolase superfamily protein</fullName>
    </submittedName>
</protein>
<evidence type="ECO:0000313" key="4">
    <source>
        <dbReference type="Proteomes" id="UP001190926"/>
    </source>
</evidence>
<sequence length="362" mass="40828">MSVIVTRVVVLVVATTVLWLNNETQVAEASDGTGDDEVIRINKHTIRCILVLGDSSVDPGNNNRLPTTTKSNFIPYGIDFFHGRPSGRFCNGRLATDYLAEAFGYTDSVRAFLDPAITKKDLLHGVSFASAGSGYDELTANLSSVIPMWKQLEYLRHYKIHLRNLVGTQEAEEIIRNNTLFVVSAGTNDFLLNYYSDSTRSKQYSIEQYMNYLISRMRTVIKTMRSLGARKVVVVGVPPLGCMPIVRTLRNVEKCDIESNKLAFRFSSKIRRESKMLGRWTLFLDINTIILNAIQNPKRYGFVETLKGCCGSGTYEYGEMCKGMSICSDRTKYVFWDAVHPSQNMYKIIADSALELLLKHTF</sequence>
<dbReference type="EMBL" id="SDAM02000113">
    <property type="protein sequence ID" value="KAH6829127.1"/>
    <property type="molecule type" value="Genomic_DNA"/>
</dbReference>
<proteinExistence type="inferred from homology"/>
<reference evidence="3 4" key="1">
    <citation type="journal article" date="2021" name="Nat. Commun.">
        <title>Incipient diploidization of the medicinal plant Perilla within 10,000 years.</title>
        <authorList>
            <person name="Zhang Y."/>
            <person name="Shen Q."/>
            <person name="Leng L."/>
            <person name="Zhang D."/>
            <person name="Chen S."/>
            <person name="Shi Y."/>
            <person name="Ning Z."/>
            <person name="Chen S."/>
        </authorList>
    </citation>
    <scope>NUCLEOTIDE SEQUENCE [LARGE SCALE GENOMIC DNA]</scope>
    <source>
        <strain evidence="4">cv. PC099</strain>
    </source>
</reference>
<comment type="similarity">
    <text evidence="1">Belongs to the 'GDSL' lipolytic enzyme family.</text>
</comment>
<dbReference type="PANTHER" id="PTHR45642:SF7">
    <property type="entry name" value="GDSL ESTERASE_LIPASE"/>
    <property type="match status" value="1"/>
</dbReference>
<evidence type="ECO:0000256" key="1">
    <source>
        <dbReference type="ARBA" id="ARBA00008668"/>
    </source>
</evidence>
<keyword evidence="4" id="KW-1185">Reference proteome</keyword>
<name>A0AAD4J8G6_PERFH</name>
<dbReference type="CDD" id="cd01837">
    <property type="entry name" value="SGNH_plant_lipase_like"/>
    <property type="match status" value="1"/>
</dbReference>
<evidence type="ECO:0000313" key="3">
    <source>
        <dbReference type="EMBL" id="KAH6829127.1"/>
    </source>
</evidence>
<evidence type="ECO:0000256" key="2">
    <source>
        <dbReference type="SAM" id="SignalP"/>
    </source>
</evidence>
<dbReference type="InterPro" id="IPR050592">
    <property type="entry name" value="GDSL_lipolytic_enzyme"/>
</dbReference>
<comment type="caution">
    <text evidence="3">The sequence shown here is derived from an EMBL/GenBank/DDBJ whole genome shotgun (WGS) entry which is preliminary data.</text>
</comment>
<feature type="signal peptide" evidence="2">
    <location>
        <begin position="1"/>
        <end position="29"/>
    </location>
</feature>
<dbReference type="GO" id="GO:0016788">
    <property type="term" value="F:hydrolase activity, acting on ester bonds"/>
    <property type="evidence" value="ECO:0007669"/>
    <property type="project" value="InterPro"/>
</dbReference>
<dbReference type="InterPro" id="IPR036514">
    <property type="entry name" value="SGNH_hydro_sf"/>
</dbReference>
<dbReference type="InterPro" id="IPR001087">
    <property type="entry name" value="GDSL"/>
</dbReference>
<feature type="chain" id="PRO_5042125546" evidence="2">
    <location>
        <begin position="30"/>
        <end position="362"/>
    </location>
</feature>
<accession>A0AAD4J8G6</accession>